<comment type="caution">
    <text evidence="2">The sequence shown here is derived from an EMBL/GenBank/DDBJ whole genome shotgun (WGS) entry which is preliminary data.</text>
</comment>
<reference evidence="2" key="1">
    <citation type="submission" date="2020-01" db="EMBL/GenBank/DDBJ databases">
        <authorList>
            <person name="Chen W.-M."/>
        </authorList>
    </citation>
    <scope>NUCLEOTIDE SEQUENCE</scope>
    <source>
        <strain evidence="2">CYK-10</strain>
    </source>
</reference>
<feature type="domain" description="YjiS-like" evidence="1">
    <location>
        <begin position="29"/>
        <end position="60"/>
    </location>
</feature>
<proteinExistence type="predicted"/>
<dbReference type="AlphaFoldDB" id="A0AAE5BWW7"/>
<name>A0AAE5BWW7_9RHOB</name>
<dbReference type="InterPro" id="IPR009506">
    <property type="entry name" value="YjiS-like"/>
</dbReference>
<dbReference type="RefSeq" id="WP_168775508.1">
    <property type="nucleotide sequence ID" value="NZ_JAABNR010000012.1"/>
</dbReference>
<evidence type="ECO:0000259" key="1">
    <source>
        <dbReference type="Pfam" id="PF06568"/>
    </source>
</evidence>
<dbReference type="Pfam" id="PF06568">
    <property type="entry name" value="YjiS-like"/>
    <property type="match status" value="1"/>
</dbReference>
<accession>A0AAE5BWW7</accession>
<protein>
    <submittedName>
        <fullName evidence="2">DUF1127 domain-containing protein</fullName>
    </submittedName>
</protein>
<evidence type="ECO:0000313" key="3">
    <source>
        <dbReference type="Proteomes" id="UP001193501"/>
    </source>
</evidence>
<gene>
    <name evidence="2" type="ORF">GV832_13990</name>
</gene>
<sequence length="71" mass="8029">MAYVNSTRSVSVSFSDRFSALLKVAQEMIERRRIYARTVEELSALSDRDLADLGLSRSNIDSVAREAAYRN</sequence>
<organism evidence="2 3">
    <name type="scientific">Stagnihabitans tardus</name>
    <dbReference type="NCBI Taxonomy" id="2699202"/>
    <lineage>
        <taxon>Bacteria</taxon>
        <taxon>Pseudomonadati</taxon>
        <taxon>Pseudomonadota</taxon>
        <taxon>Alphaproteobacteria</taxon>
        <taxon>Rhodobacterales</taxon>
        <taxon>Paracoccaceae</taxon>
        <taxon>Stagnihabitans</taxon>
    </lineage>
</organism>
<dbReference type="Proteomes" id="UP001193501">
    <property type="component" value="Unassembled WGS sequence"/>
</dbReference>
<keyword evidence="3" id="KW-1185">Reference proteome</keyword>
<evidence type="ECO:0000313" key="2">
    <source>
        <dbReference type="EMBL" id="NBZ88698.1"/>
    </source>
</evidence>
<dbReference type="EMBL" id="JAABNR010000012">
    <property type="protein sequence ID" value="NBZ88698.1"/>
    <property type="molecule type" value="Genomic_DNA"/>
</dbReference>